<dbReference type="Pfam" id="PF08240">
    <property type="entry name" value="ADH_N"/>
    <property type="match status" value="1"/>
</dbReference>
<gene>
    <name evidence="8" type="ORF">ACFFIO_15025</name>
</gene>
<keyword evidence="4" id="KW-0560">Oxidoreductase</keyword>
<dbReference type="Gene3D" id="3.90.180.10">
    <property type="entry name" value="Medium-chain alcohol dehydrogenases, catalytic domain"/>
    <property type="match status" value="1"/>
</dbReference>
<feature type="domain" description="Enoyl reductase (ER)" evidence="7">
    <location>
        <begin position="10"/>
        <end position="358"/>
    </location>
</feature>
<dbReference type="InterPro" id="IPR036291">
    <property type="entry name" value="NAD(P)-bd_dom_sf"/>
</dbReference>
<dbReference type="PANTHER" id="PTHR43880:SF12">
    <property type="entry name" value="ALCOHOL DEHYDROGENASE CLASS-3"/>
    <property type="match status" value="1"/>
</dbReference>
<name>A0ABV6F8G3_9MICC</name>
<evidence type="ECO:0000256" key="5">
    <source>
        <dbReference type="ARBA" id="ARBA00023027"/>
    </source>
</evidence>
<keyword evidence="9" id="KW-1185">Reference proteome</keyword>
<dbReference type="RefSeq" id="WP_378043056.1">
    <property type="nucleotide sequence ID" value="NZ_JBHLWH010000042.1"/>
</dbReference>
<evidence type="ECO:0000313" key="8">
    <source>
        <dbReference type="EMBL" id="MFC0249817.1"/>
    </source>
</evidence>
<proteinExistence type="inferred from homology"/>
<evidence type="ECO:0000256" key="6">
    <source>
        <dbReference type="RuleBase" id="RU361277"/>
    </source>
</evidence>
<protein>
    <submittedName>
        <fullName evidence="8">Zinc-binding dehydrogenase</fullName>
    </submittedName>
</protein>
<evidence type="ECO:0000256" key="2">
    <source>
        <dbReference type="ARBA" id="ARBA00022723"/>
    </source>
</evidence>
<dbReference type="InterPro" id="IPR002328">
    <property type="entry name" value="ADH_Zn_CS"/>
</dbReference>
<keyword evidence="2 6" id="KW-0479">Metal-binding</keyword>
<evidence type="ECO:0000259" key="7">
    <source>
        <dbReference type="SMART" id="SM00829"/>
    </source>
</evidence>
<dbReference type="Proteomes" id="UP001589766">
    <property type="component" value="Unassembled WGS sequence"/>
</dbReference>
<dbReference type="Gene3D" id="3.40.50.720">
    <property type="entry name" value="NAD(P)-binding Rossmann-like Domain"/>
    <property type="match status" value="1"/>
</dbReference>
<dbReference type="PROSITE" id="PS00059">
    <property type="entry name" value="ADH_ZINC"/>
    <property type="match status" value="1"/>
</dbReference>
<comment type="caution">
    <text evidence="8">The sequence shown here is derived from an EMBL/GenBank/DDBJ whole genome shotgun (WGS) entry which is preliminary data.</text>
</comment>
<dbReference type="Pfam" id="PF00107">
    <property type="entry name" value="ADH_zinc_N"/>
    <property type="match status" value="1"/>
</dbReference>
<evidence type="ECO:0000256" key="3">
    <source>
        <dbReference type="ARBA" id="ARBA00022833"/>
    </source>
</evidence>
<evidence type="ECO:0000313" key="9">
    <source>
        <dbReference type="Proteomes" id="UP001589766"/>
    </source>
</evidence>
<dbReference type="EMBL" id="JBHLWH010000042">
    <property type="protein sequence ID" value="MFC0249817.1"/>
    <property type="molecule type" value="Genomic_DNA"/>
</dbReference>
<dbReference type="PANTHER" id="PTHR43880">
    <property type="entry name" value="ALCOHOL DEHYDROGENASE"/>
    <property type="match status" value="1"/>
</dbReference>
<sequence length="361" mass="37689">MKAVVVNEFGAGFHTEDVGIDDPIGWEVLLDVKASGLCHSDMSVANYDLGYPVPAVFGHEVAGVVTGIGSEVVDFAVGDHVVGSLIQYCGRCANCLAGRSYRCLHPEATLRTPEEPPRLRREGADVTQGFGLGGFAQQALVHSNQLVKIDDRMPFPQAALLGCGGLTGTGAVLNTAQVRPGQSVVIVGAGGVGLHAINGAVIAGASPIIVVDIADVKLEKAKTFGASHVVNSTRADPVAAVKEITGTGADHVFDFVGIGSVQEQGIAMLTNGGELYVIGVTPGQSMTVDGYDLLQGQKKITGVYMGSGTLRQDVPAYVDMYLAGKIHLDELISKEISLDEVTEGYESLKDPAVTRVVITTF</sequence>
<evidence type="ECO:0000256" key="4">
    <source>
        <dbReference type="ARBA" id="ARBA00023002"/>
    </source>
</evidence>
<accession>A0ABV6F8G3</accession>
<dbReference type="InterPro" id="IPR013154">
    <property type="entry name" value="ADH-like_N"/>
</dbReference>
<keyword evidence="3 6" id="KW-0862">Zinc</keyword>
<comment type="cofactor">
    <cofactor evidence="6">
        <name>Zn(2+)</name>
        <dbReference type="ChEBI" id="CHEBI:29105"/>
    </cofactor>
</comment>
<keyword evidence="5" id="KW-0520">NAD</keyword>
<organism evidence="8 9">
    <name type="scientific">Citricoccus parietis</name>
    <dbReference type="NCBI Taxonomy" id="592307"/>
    <lineage>
        <taxon>Bacteria</taxon>
        <taxon>Bacillati</taxon>
        <taxon>Actinomycetota</taxon>
        <taxon>Actinomycetes</taxon>
        <taxon>Micrococcales</taxon>
        <taxon>Micrococcaceae</taxon>
        <taxon>Citricoccus</taxon>
    </lineage>
</organism>
<dbReference type="InterPro" id="IPR020843">
    <property type="entry name" value="ER"/>
</dbReference>
<dbReference type="SUPFAM" id="SSF50129">
    <property type="entry name" value="GroES-like"/>
    <property type="match status" value="2"/>
</dbReference>
<dbReference type="InterPro" id="IPR011032">
    <property type="entry name" value="GroES-like_sf"/>
</dbReference>
<dbReference type="SMART" id="SM00829">
    <property type="entry name" value="PKS_ER"/>
    <property type="match status" value="1"/>
</dbReference>
<dbReference type="InterPro" id="IPR013149">
    <property type="entry name" value="ADH-like_C"/>
</dbReference>
<evidence type="ECO:0000256" key="1">
    <source>
        <dbReference type="ARBA" id="ARBA00008072"/>
    </source>
</evidence>
<reference evidence="8 9" key="1">
    <citation type="submission" date="2024-09" db="EMBL/GenBank/DDBJ databases">
        <authorList>
            <person name="Sun Q."/>
            <person name="Mori K."/>
        </authorList>
    </citation>
    <scope>NUCLEOTIDE SEQUENCE [LARGE SCALE GENOMIC DNA]</scope>
    <source>
        <strain evidence="8 9">CCM 7609</strain>
    </source>
</reference>
<dbReference type="SUPFAM" id="SSF51735">
    <property type="entry name" value="NAD(P)-binding Rossmann-fold domains"/>
    <property type="match status" value="1"/>
</dbReference>
<comment type="similarity">
    <text evidence="1 6">Belongs to the zinc-containing alcohol dehydrogenase family.</text>
</comment>